<dbReference type="RefSeq" id="WP_038289769.1">
    <property type="nucleotide sequence ID" value="NZ_BAVR01000039.1"/>
</dbReference>
<keyword evidence="7" id="KW-0234">DNA repair</keyword>
<evidence type="ECO:0000313" key="10">
    <source>
        <dbReference type="Proteomes" id="UP000019109"/>
    </source>
</evidence>
<keyword evidence="2" id="KW-0227">DNA damage</keyword>
<evidence type="ECO:0000256" key="5">
    <source>
        <dbReference type="ARBA" id="ARBA00022840"/>
    </source>
</evidence>
<proteinExistence type="predicted"/>
<feature type="domain" description="PD-(D/E)XK endonuclease-like" evidence="8">
    <location>
        <begin position="66"/>
        <end position="208"/>
    </location>
</feature>
<sequence>MIITNKLNLPSPFVSFAQRDYVYEPNEYRVTSLLKGIRETILERRHHKEIERDVSDMVWLLFGTAVHGILEKHQELGHELKEERIKVPIGDYILSGQFDLYNDETKIVTDYKTASVWKIIFGDFEDWRRQILIYCLMLRKIGFDAQGGQIVAFLKDHSKRDAKIKSDYPQFPVQVVKFNFTDDDFKECEEWLQARFEEIAAAEKLPDDELPICTPDERFNSGDKFAVMKKGRKTALRVLDSMEEAEQWKAENGGDEIVIRPGEDKKCLDYCAACEFCSYYKEKVVPNSERK</sequence>
<dbReference type="Proteomes" id="UP000019109">
    <property type="component" value="Unassembled WGS sequence"/>
</dbReference>
<dbReference type="STRING" id="1294263.JCM21531_3034"/>
<dbReference type="InterPro" id="IPR011604">
    <property type="entry name" value="PDDEXK-like_dom_sf"/>
</dbReference>
<evidence type="ECO:0000256" key="3">
    <source>
        <dbReference type="ARBA" id="ARBA00022801"/>
    </source>
</evidence>
<protein>
    <submittedName>
        <fullName evidence="9">Phage protein</fullName>
    </submittedName>
</protein>
<dbReference type="AlphaFoldDB" id="W4V8L9"/>
<dbReference type="GO" id="GO:0004386">
    <property type="term" value="F:helicase activity"/>
    <property type="evidence" value="ECO:0007669"/>
    <property type="project" value="UniProtKB-KW"/>
</dbReference>
<name>W4V8L9_9FIRM</name>
<dbReference type="GO" id="GO:0003677">
    <property type="term" value="F:DNA binding"/>
    <property type="evidence" value="ECO:0007669"/>
    <property type="project" value="UniProtKB-KW"/>
</dbReference>
<keyword evidence="1" id="KW-0547">Nucleotide-binding</keyword>
<dbReference type="InterPro" id="IPR038726">
    <property type="entry name" value="PDDEXK_AddAB-type"/>
</dbReference>
<dbReference type="Gene3D" id="3.90.320.10">
    <property type="match status" value="1"/>
</dbReference>
<keyword evidence="6" id="KW-0238">DNA-binding</keyword>
<dbReference type="OrthoDB" id="3034308at2"/>
<evidence type="ECO:0000256" key="2">
    <source>
        <dbReference type="ARBA" id="ARBA00022763"/>
    </source>
</evidence>
<evidence type="ECO:0000313" key="9">
    <source>
        <dbReference type="EMBL" id="GAE89501.1"/>
    </source>
</evidence>
<dbReference type="GO" id="GO:0016787">
    <property type="term" value="F:hydrolase activity"/>
    <property type="evidence" value="ECO:0007669"/>
    <property type="project" value="UniProtKB-KW"/>
</dbReference>
<evidence type="ECO:0000256" key="7">
    <source>
        <dbReference type="ARBA" id="ARBA00023204"/>
    </source>
</evidence>
<dbReference type="GO" id="GO:0006281">
    <property type="term" value="P:DNA repair"/>
    <property type="evidence" value="ECO:0007669"/>
    <property type="project" value="UniProtKB-KW"/>
</dbReference>
<keyword evidence="3" id="KW-0378">Hydrolase</keyword>
<comment type="caution">
    <text evidence="9">The sequence shown here is derived from an EMBL/GenBank/DDBJ whole genome shotgun (WGS) entry which is preliminary data.</text>
</comment>
<dbReference type="GO" id="GO:0005524">
    <property type="term" value="F:ATP binding"/>
    <property type="evidence" value="ECO:0007669"/>
    <property type="project" value="UniProtKB-KW"/>
</dbReference>
<dbReference type="Pfam" id="PF12705">
    <property type="entry name" value="PDDEXK_1"/>
    <property type="match status" value="1"/>
</dbReference>
<dbReference type="EMBL" id="BAVR01000039">
    <property type="protein sequence ID" value="GAE89501.1"/>
    <property type="molecule type" value="Genomic_DNA"/>
</dbReference>
<reference evidence="9" key="1">
    <citation type="journal article" date="2014" name="Genome Announc.">
        <title>Draft Genome Sequence of Clostridium straminisolvens Strain JCM 21531T, Isolated from a Cellulose-Degrading Bacterial Community.</title>
        <authorList>
            <person name="Yuki M."/>
            <person name="Oshima K."/>
            <person name="Suda W."/>
            <person name="Sakamoto M."/>
            <person name="Kitamura K."/>
            <person name="Iida T."/>
            <person name="Hattori M."/>
            <person name="Ohkuma M."/>
        </authorList>
    </citation>
    <scope>NUCLEOTIDE SEQUENCE [LARGE SCALE GENOMIC DNA]</scope>
    <source>
        <strain evidence="9">JCM 21531</strain>
    </source>
</reference>
<evidence type="ECO:0000259" key="8">
    <source>
        <dbReference type="Pfam" id="PF12705"/>
    </source>
</evidence>
<accession>W4V8L9</accession>
<keyword evidence="4" id="KW-0347">Helicase</keyword>
<evidence type="ECO:0000256" key="1">
    <source>
        <dbReference type="ARBA" id="ARBA00022741"/>
    </source>
</evidence>
<keyword evidence="5" id="KW-0067">ATP-binding</keyword>
<evidence type="ECO:0000256" key="4">
    <source>
        <dbReference type="ARBA" id="ARBA00022806"/>
    </source>
</evidence>
<gene>
    <name evidence="9" type="ORF">JCM21531_3034</name>
</gene>
<keyword evidence="10" id="KW-1185">Reference proteome</keyword>
<organism evidence="9 10">
    <name type="scientific">Acetivibrio straminisolvens JCM 21531</name>
    <dbReference type="NCBI Taxonomy" id="1294263"/>
    <lineage>
        <taxon>Bacteria</taxon>
        <taxon>Bacillati</taxon>
        <taxon>Bacillota</taxon>
        <taxon>Clostridia</taxon>
        <taxon>Eubacteriales</taxon>
        <taxon>Oscillospiraceae</taxon>
        <taxon>Acetivibrio</taxon>
    </lineage>
</organism>
<evidence type="ECO:0000256" key="6">
    <source>
        <dbReference type="ARBA" id="ARBA00023125"/>
    </source>
</evidence>